<name>M5U5D5_9BACT</name>
<keyword evidence="2" id="KW-1185">Reference proteome</keyword>
<accession>M5U5D5</accession>
<proteinExistence type="predicted"/>
<dbReference type="Proteomes" id="UP000011885">
    <property type="component" value="Unassembled WGS sequence"/>
</dbReference>
<evidence type="ECO:0000313" key="2">
    <source>
        <dbReference type="Proteomes" id="UP000011885"/>
    </source>
</evidence>
<evidence type="ECO:0000313" key="1">
    <source>
        <dbReference type="EMBL" id="EMI53071.1"/>
    </source>
</evidence>
<dbReference type="EMBL" id="ANOH01000384">
    <property type="protein sequence ID" value="EMI53071.1"/>
    <property type="molecule type" value="Genomic_DNA"/>
</dbReference>
<protein>
    <submittedName>
        <fullName evidence="1">Uncharacterized protein</fullName>
    </submittedName>
</protein>
<gene>
    <name evidence="1" type="ORF">RSSM_05482</name>
</gene>
<sequence length="143" mass="15707">MIRFAGSLFPLFSMLNQLRLQIDPTRRFTLLPCCMRQGESALLVELSVLSFLSQLISFFSFRVSSVNNLMKPFSSLRSRLIPLFAVLLFSSLICGCGDEGGPVASEDEVTAYLTAHPELKKDLNSESAIVAMETTSRAIVAAP</sequence>
<dbReference type="AlphaFoldDB" id="M5U5D5"/>
<reference evidence="1 2" key="1">
    <citation type="journal article" date="2013" name="Mar. Genomics">
        <title>Expression of sulfatases in Rhodopirellula baltica and the diversity of sulfatases in the genus Rhodopirellula.</title>
        <authorList>
            <person name="Wegner C.E."/>
            <person name="Richter-Heitmann T."/>
            <person name="Klindworth A."/>
            <person name="Klockow C."/>
            <person name="Richter M."/>
            <person name="Achstetter T."/>
            <person name="Glockner F.O."/>
            <person name="Harder J."/>
        </authorList>
    </citation>
    <scope>NUCLEOTIDE SEQUENCE [LARGE SCALE GENOMIC DNA]</scope>
    <source>
        <strain evidence="1 2">SM41</strain>
    </source>
</reference>
<dbReference type="PATRIC" id="fig|1263870.3.peg.5811"/>
<organism evidence="1 2">
    <name type="scientific">Rhodopirellula sallentina SM41</name>
    <dbReference type="NCBI Taxonomy" id="1263870"/>
    <lineage>
        <taxon>Bacteria</taxon>
        <taxon>Pseudomonadati</taxon>
        <taxon>Planctomycetota</taxon>
        <taxon>Planctomycetia</taxon>
        <taxon>Pirellulales</taxon>
        <taxon>Pirellulaceae</taxon>
        <taxon>Rhodopirellula</taxon>
    </lineage>
</organism>
<comment type="caution">
    <text evidence="1">The sequence shown here is derived from an EMBL/GenBank/DDBJ whole genome shotgun (WGS) entry which is preliminary data.</text>
</comment>